<evidence type="ECO:0000313" key="18">
    <source>
        <dbReference type="EMBL" id="GFG37051.1"/>
    </source>
</evidence>
<accession>A0A6L2PWT6</accession>
<keyword evidence="5" id="KW-0963">Cytoplasm</keyword>
<evidence type="ECO:0000256" key="16">
    <source>
        <dbReference type="SAM" id="MobiDB-lite"/>
    </source>
</evidence>
<evidence type="ECO:0000256" key="11">
    <source>
        <dbReference type="ARBA" id="ARBA00022777"/>
    </source>
</evidence>
<dbReference type="InterPro" id="IPR011009">
    <property type="entry name" value="Kinase-like_dom_sf"/>
</dbReference>
<keyword evidence="19" id="KW-1185">Reference proteome</keyword>
<dbReference type="InterPro" id="IPR017441">
    <property type="entry name" value="Protein_kinase_ATP_BS"/>
</dbReference>
<dbReference type="InParanoid" id="A0A6L2PWT6"/>
<feature type="repeat" description="RCC1" evidence="14">
    <location>
        <begin position="532"/>
        <end position="584"/>
    </location>
</feature>
<evidence type="ECO:0000256" key="14">
    <source>
        <dbReference type="PROSITE-ProRule" id="PRU00235"/>
    </source>
</evidence>
<dbReference type="OrthoDB" id="248923at2759"/>
<evidence type="ECO:0000256" key="5">
    <source>
        <dbReference type="ARBA" id="ARBA00022490"/>
    </source>
</evidence>
<dbReference type="FunCoup" id="A0A6L2PWT6">
    <property type="interactions" value="22"/>
</dbReference>
<dbReference type="Pfam" id="PF00069">
    <property type="entry name" value="Pkinase"/>
    <property type="match status" value="1"/>
</dbReference>
<evidence type="ECO:0000256" key="4">
    <source>
        <dbReference type="ARBA" id="ARBA00012513"/>
    </source>
</evidence>
<evidence type="ECO:0000256" key="6">
    <source>
        <dbReference type="ARBA" id="ARBA00022527"/>
    </source>
</evidence>
<keyword evidence="7" id="KW-0597">Phosphoprotein</keyword>
<dbReference type="PANTHER" id="PTHR44535">
    <property type="entry name" value="PROTEIN CBG16200"/>
    <property type="match status" value="1"/>
</dbReference>
<organism evidence="18 19">
    <name type="scientific">Coptotermes formosanus</name>
    <name type="common">Formosan subterranean termite</name>
    <dbReference type="NCBI Taxonomy" id="36987"/>
    <lineage>
        <taxon>Eukaryota</taxon>
        <taxon>Metazoa</taxon>
        <taxon>Ecdysozoa</taxon>
        <taxon>Arthropoda</taxon>
        <taxon>Hexapoda</taxon>
        <taxon>Insecta</taxon>
        <taxon>Pterygota</taxon>
        <taxon>Neoptera</taxon>
        <taxon>Polyneoptera</taxon>
        <taxon>Dictyoptera</taxon>
        <taxon>Blattodea</taxon>
        <taxon>Blattoidea</taxon>
        <taxon>Termitoidae</taxon>
        <taxon>Rhinotermitidae</taxon>
        <taxon>Coptotermes</taxon>
    </lineage>
</organism>
<dbReference type="FunFam" id="3.30.200.20:FF:000097">
    <property type="entry name" value="Probable serine/threonine-protein kinase nek1"/>
    <property type="match status" value="1"/>
</dbReference>
<dbReference type="EC" id="2.7.11.1" evidence="4"/>
<feature type="compositionally biased region" description="Polar residues" evidence="16">
    <location>
        <begin position="952"/>
        <end position="966"/>
    </location>
</feature>
<keyword evidence="10 15" id="KW-0547">Nucleotide-binding</keyword>
<sequence>MTDNSHDPLRLIVASNRASHLSLVLETVHSNVKVVQYKYETCTLDDILVQISKSLGTSRVDTIALLMHCSETEIFICFTGGKVLSLESVKADVSIREFLNHLVGHNMKLCIPNCRLDFLNASPSLHVNGGLMVHQLEMLLNIPVGMSKDLFGTGVQLTRVRSDPSPSHMVGELYFNVKKLQDKLKVESSDASERRLEGYEKIRTVGKGAFGTAVLYRKVSDDMLVVIKEVNMIDLTASERQMALNEVQVLSSLDHPNIISYFGSFERDGVLMIEMEYADGGTMAQMLSQRAKRLDEYEILTLFRQIVAAIRYMHDHNILHRDLKTANVFLNKDNTIKVGDFGISKVMTTRAQAQTVLGTPYYISPEMCEGKQYDQKSDIWALGCILYEMACLQKTFQGSNLPALVNKIMKGHFQPVPGGYSPGFRQLIHDLLQRDPVFRPSAAGILDSRLPKLLDSLRGEGRHCFLDHDGSLPSLNTSCNRYCYFIFVRSVLYELKCYESAIALTPIQLPPRSKVMEVAVSSTHIIAVTTEMLVYSWGEGKRGQLGHGDTEPWRQHPEVVEALRGKSINRVGAGDGYSVFVSDSGMMMSCGDGTFGCLGHCDWNNSVRPHLIEKLLSVDVVLIGCGPHHVAVLSRDGEMYAWGRGDGGRLGLGHEEDCCSPMKVTLPTECVVCTLRCGGDGTAVITTDGAMMACGRNSFNKLGLADTSRGFSRFNFKGEIEKALTLTRVKGICYKVADVSLGPTHTAVLTESGHVVTFGCNAEGQLGRGHLKSSSSGPCMVKSVADRVATMVQCGPTYTVVGSIQNAVYFWGTRYGLFNFQDSMGNPMMKAEVSGGWPKSTKVLQEQLLCGSQTASQYTNILNVSDLHSSHLSEIILAPQEILALYASPTQIAKNETVWLAGLYPLRHSVLVLVDTTVPLARLQPQHIKGSGAGSKGIFSSEDNSTEEEQESLQGTDTDSLGPVRNQTVQQKEAWALV</sequence>
<evidence type="ECO:0000256" key="3">
    <source>
        <dbReference type="ARBA" id="ARBA00010886"/>
    </source>
</evidence>
<dbReference type="InterPro" id="IPR000719">
    <property type="entry name" value="Prot_kinase_dom"/>
</dbReference>
<evidence type="ECO:0000256" key="9">
    <source>
        <dbReference type="ARBA" id="ARBA00022723"/>
    </source>
</evidence>
<dbReference type="SMART" id="SM00220">
    <property type="entry name" value="S_TKc"/>
    <property type="match status" value="1"/>
</dbReference>
<feature type="region of interest" description="Disordered" evidence="16">
    <location>
        <begin position="929"/>
        <end position="966"/>
    </location>
</feature>
<evidence type="ECO:0000313" key="19">
    <source>
        <dbReference type="Proteomes" id="UP000502823"/>
    </source>
</evidence>
<feature type="repeat" description="RCC1" evidence="14">
    <location>
        <begin position="689"/>
        <end position="752"/>
    </location>
</feature>
<dbReference type="PROSITE" id="PS00107">
    <property type="entry name" value="PROTEIN_KINASE_ATP"/>
    <property type="match status" value="1"/>
</dbReference>
<keyword evidence="13" id="KW-0460">Magnesium</keyword>
<dbReference type="Pfam" id="PF00415">
    <property type="entry name" value="RCC1"/>
    <property type="match status" value="4"/>
</dbReference>
<keyword evidence="9" id="KW-0479">Metal-binding</keyword>
<feature type="domain" description="Protein kinase" evidence="17">
    <location>
        <begin position="199"/>
        <end position="466"/>
    </location>
</feature>
<keyword evidence="8" id="KW-0808">Transferase</keyword>
<comment type="cofactor">
    <cofactor evidence="1">
        <name>Mg(2+)</name>
        <dbReference type="ChEBI" id="CHEBI:18420"/>
    </cofactor>
</comment>
<dbReference type="Gene3D" id="2.130.10.30">
    <property type="entry name" value="Regulator of chromosome condensation 1/beta-lactamase-inhibitor protein II"/>
    <property type="match status" value="1"/>
</dbReference>
<dbReference type="Gene3D" id="1.10.510.10">
    <property type="entry name" value="Transferase(Phosphotransferase) domain 1"/>
    <property type="match status" value="1"/>
</dbReference>
<feature type="repeat" description="RCC1" evidence="14">
    <location>
        <begin position="585"/>
        <end position="636"/>
    </location>
</feature>
<evidence type="ECO:0000256" key="7">
    <source>
        <dbReference type="ARBA" id="ARBA00022553"/>
    </source>
</evidence>
<comment type="caution">
    <text evidence="18">The sequence shown here is derived from an EMBL/GenBank/DDBJ whole genome shotgun (WGS) entry which is preliminary data.</text>
</comment>
<dbReference type="InterPro" id="IPR000408">
    <property type="entry name" value="Reg_chr_condens"/>
</dbReference>
<evidence type="ECO:0000256" key="15">
    <source>
        <dbReference type="PROSITE-ProRule" id="PRU10141"/>
    </source>
</evidence>
<evidence type="ECO:0000259" key="17">
    <source>
        <dbReference type="PROSITE" id="PS50011"/>
    </source>
</evidence>
<dbReference type="FunFam" id="1.10.510.10:FF:000262">
    <property type="entry name" value="Serine/threonine-protein kinase Nek8"/>
    <property type="match status" value="1"/>
</dbReference>
<dbReference type="GO" id="GO:0004674">
    <property type="term" value="F:protein serine/threonine kinase activity"/>
    <property type="evidence" value="ECO:0007669"/>
    <property type="project" value="UniProtKB-KW"/>
</dbReference>
<evidence type="ECO:0000256" key="13">
    <source>
        <dbReference type="ARBA" id="ARBA00022842"/>
    </source>
</evidence>
<dbReference type="GO" id="GO:0005737">
    <property type="term" value="C:cytoplasm"/>
    <property type="evidence" value="ECO:0007669"/>
    <property type="project" value="UniProtKB-SubCell"/>
</dbReference>
<dbReference type="PROSITE" id="PS00108">
    <property type="entry name" value="PROTEIN_KINASE_ST"/>
    <property type="match status" value="1"/>
</dbReference>
<evidence type="ECO:0000256" key="10">
    <source>
        <dbReference type="ARBA" id="ARBA00022741"/>
    </source>
</evidence>
<dbReference type="GO" id="GO:0005524">
    <property type="term" value="F:ATP binding"/>
    <property type="evidence" value="ECO:0007669"/>
    <property type="project" value="UniProtKB-UniRule"/>
</dbReference>
<dbReference type="InterPro" id="IPR051997">
    <property type="entry name" value="STK_NEK"/>
</dbReference>
<evidence type="ECO:0000256" key="8">
    <source>
        <dbReference type="ARBA" id="ARBA00022679"/>
    </source>
</evidence>
<dbReference type="PRINTS" id="PR00633">
    <property type="entry name" value="RCCNDNSATION"/>
</dbReference>
<feature type="binding site" evidence="15">
    <location>
        <position position="228"/>
    </location>
    <ligand>
        <name>ATP</name>
        <dbReference type="ChEBI" id="CHEBI:30616"/>
    </ligand>
</feature>
<evidence type="ECO:0000256" key="1">
    <source>
        <dbReference type="ARBA" id="ARBA00001946"/>
    </source>
</evidence>
<keyword evidence="6" id="KW-0723">Serine/threonine-protein kinase</keyword>
<dbReference type="CDD" id="cd08215">
    <property type="entry name" value="STKc_Nek"/>
    <property type="match status" value="1"/>
</dbReference>
<evidence type="ECO:0000256" key="2">
    <source>
        <dbReference type="ARBA" id="ARBA00004496"/>
    </source>
</evidence>
<gene>
    <name evidence="18" type="ORF">Cfor_05741</name>
</gene>
<dbReference type="PROSITE" id="PS50011">
    <property type="entry name" value="PROTEIN_KINASE_DOM"/>
    <property type="match status" value="1"/>
</dbReference>
<protein>
    <recommendedName>
        <fullName evidence="4">non-specific serine/threonine protein kinase</fullName>
        <ecNumber evidence="4">2.7.11.1</ecNumber>
    </recommendedName>
</protein>
<feature type="repeat" description="RCC1" evidence="14">
    <location>
        <begin position="753"/>
        <end position="805"/>
    </location>
</feature>
<reference evidence="19" key="1">
    <citation type="submission" date="2020-01" db="EMBL/GenBank/DDBJ databases">
        <title>Draft genome sequence of the Termite Coptotermes fromosanus.</title>
        <authorList>
            <person name="Itakura S."/>
            <person name="Yosikawa Y."/>
            <person name="Umezawa K."/>
        </authorList>
    </citation>
    <scope>NUCLEOTIDE SEQUENCE [LARGE SCALE GENOMIC DNA]</scope>
</reference>
<keyword evidence="12 15" id="KW-0067">ATP-binding</keyword>
<keyword evidence="11" id="KW-0418">Kinase</keyword>
<dbReference type="SUPFAM" id="SSF50985">
    <property type="entry name" value="RCC1/BLIP-II"/>
    <property type="match status" value="1"/>
</dbReference>
<proteinExistence type="inferred from homology"/>
<comment type="similarity">
    <text evidence="3">Belongs to the protein kinase superfamily. NEK Ser/Thr protein kinase family. NIMA subfamily.</text>
</comment>
<name>A0A6L2PWT6_COPFO</name>
<dbReference type="GO" id="GO:0046872">
    <property type="term" value="F:metal ion binding"/>
    <property type="evidence" value="ECO:0007669"/>
    <property type="project" value="UniProtKB-KW"/>
</dbReference>
<comment type="subcellular location">
    <subcellularLocation>
        <location evidence="2">Cytoplasm</location>
    </subcellularLocation>
</comment>
<dbReference type="EMBL" id="BLKM01009501">
    <property type="protein sequence ID" value="GFG37051.1"/>
    <property type="molecule type" value="Genomic_DNA"/>
</dbReference>
<evidence type="ECO:0000256" key="12">
    <source>
        <dbReference type="ARBA" id="ARBA00022840"/>
    </source>
</evidence>
<dbReference type="PROSITE" id="PS50012">
    <property type="entry name" value="RCC1_3"/>
    <property type="match status" value="5"/>
</dbReference>
<feature type="repeat" description="RCC1" evidence="14">
    <location>
        <begin position="637"/>
        <end position="688"/>
    </location>
</feature>
<dbReference type="PANTHER" id="PTHR44535:SF5">
    <property type="entry name" value="PROTEIN KINASE DOMAIN-CONTAINING PROTEIN"/>
    <property type="match status" value="1"/>
</dbReference>
<dbReference type="Proteomes" id="UP000502823">
    <property type="component" value="Unassembled WGS sequence"/>
</dbReference>
<dbReference type="InterPro" id="IPR008271">
    <property type="entry name" value="Ser/Thr_kinase_AS"/>
</dbReference>
<dbReference type="SUPFAM" id="SSF56112">
    <property type="entry name" value="Protein kinase-like (PK-like)"/>
    <property type="match status" value="1"/>
</dbReference>
<dbReference type="Gene3D" id="3.30.200.20">
    <property type="entry name" value="Phosphorylase Kinase, domain 1"/>
    <property type="match status" value="1"/>
</dbReference>
<dbReference type="AlphaFoldDB" id="A0A6L2PWT6"/>
<dbReference type="InterPro" id="IPR009091">
    <property type="entry name" value="RCC1/BLIP-II"/>
</dbReference>